<reference evidence="2" key="1">
    <citation type="submission" date="2019-04" db="EMBL/GenBank/DDBJ databases">
        <title>Evolution of Biomass-Degrading Anaerobic Consortia Revealed by Metagenomics.</title>
        <authorList>
            <person name="Peng X."/>
        </authorList>
    </citation>
    <scope>NUCLEOTIDE SEQUENCE</scope>
    <source>
        <strain evidence="2">SIG551</strain>
    </source>
</reference>
<sequence length="88" mass="9469">MKHNWLKNLFLVILLVLAVVLGKLLGTVTAKLPLLAWLGMSADFGLKPVTVDLAVVNFTFGLMVNINVAQALLLAVAILAFSAIRLRA</sequence>
<dbReference type="InterPro" id="IPR025470">
    <property type="entry name" value="DUF4321"/>
</dbReference>
<dbReference type="RefSeq" id="WP_020074531.1">
    <property type="nucleotide sequence ID" value="NZ_SVNY01000007.1"/>
</dbReference>
<feature type="transmembrane region" description="Helical" evidence="1">
    <location>
        <begin position="62"/>
        <end position="84"/>
    </location>
</feature>
<protein>
    <submittedName>
        <fullName evidence="2">DUF4321 domain-containing protein</fullName>
    </submittedName>
</protein>
<accession>A0A928Q631</accession>
<dbReference type="Pfam" id="PF14209">
    <property type="entry name" value="DUF4321"/>
    <property type="match status" value="1"/>
</dbReference>
<keyword evidence="1" id="KW-0812">Transmembrane</keyword>
<evidence type="ECO:0000313" key="3">
    <source>
        <dbReference type="Proteomes" id="UP000754750"/>
    </source>
</evidence>
<organism evidence="2 3">
    <name type="scientific">Faecalispora sporosphaeroides</name>
    <dbReference type="NCBI Taxonomy" id="1549"/>
    <lineage>
        <taxon>Bacteria</taxon>
        <taxon>Bacillati</taxon>
        <taxon>Bacillota</taxon>
        <taxon>Clostridia</taxon>
        <taxon>Eubacteriales</taxon>
        <taxon>Oscillospiraceae</taxon>
        <taxon>Faecalispora</taxon>
    </lineage>
</organism>
<dbReference type="AlphaFoldDB" id="A0A928Q631"/>
<proteinExistence type="predicted"/>
<evidence type="ECO:0000256" key="1">
    <source>
        <dbReference type="SAM" id="Phobius"/>
    </source>
</evidence>
<gene>
    <name evidence="2" type="ORF">E7512_12820</name>
</gene>
<dbReference type="EMBL" id="SVNY01000007">
    <property type="protein sequence ID" value="MBE6834435.1"/>
    <property type="molecule type" value="Genomic_DNA"/>
</dbReference>
<evidence type="ECO:0000313" key="2">
    <source>
        <dbReference type="EMBL" id="MBE6834435.1"/>
    </source>
</evidence>
<name>A0A928Q631_9FIRM</name>
<keyword evidence="1" id="KW-1133">Transmembrane helix</keyword>
<comment type="caution">
    <text evidence="2">The sequence shown here is derived from an EMBL/GenBank/DDBJ whole genome shotgun (WGS) entry which is preliminary data.</text>
</comment>
<dbReference type="Proteomes" id="UP000754750">
    <property type="component" value="Unassembled WGS sequence"/>
</dbReference>
<keyword evidence="1" id="KW-0472">Membrane</keyword>